<evidence type="ECO:0000256" key="3">
    <source>
        <dbReference type="ARBA" id="ARBA00022737"/>
    </source>
</evidence>
<dbReference type="RefSeq" id="WP_003519374.1">
    <property type="nucleotide sequence ID" value="NZ_CP013828.1"/>
</dbReference>
<reference evidence="6 7" key="1">
    <citation type="submission" date="2017-09" db="EMBL/GenBank/DDBJ databases">
        <title>Evaluation of Pacific Biosciences Sequencing Technology to Finishing C. thermocellum Genome Sequences.</title>
        <authorList>
            <person name="Brown S."/>
        </authorList>
    </citation>
    <scope>NUCLEOTIDE SEQUENCE [LARGE SCALE GENOMIC DNA]</scope>
    <source>
        <strain evidence="6 7">AD2</strain>
    </source>
</reference>
<dbReference type="PANTHER" id="PTHR43308:SF5">
    <property type="entry name" value="S-LAYER PROTEIN _ PEPTIDOGLYCAN ENDO-BETA-N-ACETYLGLUCOSAMINIDASE"/>
    <property type="match status" value="1"/>
</dbReference>
<feature type="domain" description="SLH" evidence="5">
    <location>
        <begin position="343"/>
        <end position="406"/>
    </location>
</feature>
<feature type="compositionally biased region" description="Low complexity" evidence="4">
    <location>
        <begin position="201"/>
        <end position="221"/>
    </location>
</feature>
<dbReference type="InterPro" id="IPR001119">
    <property type="entry name" value="SLH_dom"/>
</dbReference>
<dbReference type="InterPro" id="IPR051465">
    <property type="entry name" value="Cell_Envelope_Struct_Comp"/>
</dbReference>
<dbReference type="PROSITE" id="PS51272">
    <property type="entry name" value="SLH"/>
    <property type="match status" value="3"/>
</dbReference>
<name>A0AB36TDL2_ACETH</name>
<dbReference type="Pfam" id="PF00395">
    <property type="entry name" value="SLH"/>
    <property type="match status" value="3"/>
</dbReference>
<evidence type="ECO:0000256" key="4">
    <source>
        <dbReference type="SAM" id="MobiDB-lite"/>
    </source>
</evidence>
<protein>
    <submittedName>
        <fullName evidence="6">S-layer family protein</fullName>
    </submittedName>
</protein>
<sequence>MKRIKRILAVLTIFALLATINAFTFVSLAQTNTIEIIIGNVKARPGDRIEVPVSLKNVPDKGIVSSDFVIEYDSKLFKVIELKAGDIVENPSESFSYNVVEKDEIIAVLYLEETGLGIEAIRTDGVFFTIVMEVSKDVKPGISPIKFESFGATADNDMNEMTPKLVEGKVEIIEASAPEATPTPGSTAGSGAGGGTGSSGSGQPSATPTATEKPSTTPKTTEQPHEDIPQSGGTGEHAPFLKGYPGGLFKPENNITRAEAAVIFAKLLGADENSAGKNSSITFKDLKDSHWAAWAIKYVTEQNLFGGYPDGTFMPDKSITRAEFATVTYKFLEKLGKIEQGTDVKTQLKDIEGHWAQKYIETLVAKGYIKGYPDETFRPQASIKRAESVALINRSLERGPLNGAVLEFTDVPVNYWAYKDIAEGVIYHSYKIDENGQEVMVEKLD</sequence>
<dbReference type="Gene3D" id="2.60.40.680">
    <property type="match status" value="1"/>
</dbReference>
<feature type="compositionally biased region" description="Gly residues" evidence="4">
    <location>
        <begin position="188"/>
        <end position="200"/>
    </location>
</feature>
<dbReference type="Pfam" id="PF00963">
    <property type="entry name" value="Cohesin"/>
    <property type="match status" value="1"/>
</dbReference>
<dbReference type="AlphaFoldDB" id="A0AB36TDL2"/>
<dbReference type="SUPFAM" id="SSF49384">
    <property type="entry name" value="Carbohydrate-binding domain"/>
    <property type="match status" value="1"/>
</dbReference>
<keyword evidence="3" id="KW-0677">Repeat</keyword>
<dbReference type="Proteomes" id="UP000223596">
    <property type="component" value="Unassembled WGS sequence"/>
</dbReference>
<feature type="domain" description="SLH" evidence="5">
    <location>
        <begin position="279"/>
        <end position="342"/>
    </location>
</feature>
<feature type="domain" description="SLH" evidence="5">
    <location>
        <begin position="214"/>
        <end position="278"/>
    </location>
</feature>
<evidence type="ECO:0000256" key="1">
    <source>
        <dbReference type="ARBA" id="ARBA00004613"/>
    </source>
</evidence>
<dbReference type="InterPro" id="IPR008965">
    <property type="entry name" value="CBM2/CBM3_carb-bd_dom_sf"/>
</dbReference>
<organism evidence="6 7">
    <name type="scientific">Acetivibrio thermocellus AD2</name>
    <dbReference type="NCBI Taxonomy" id="1138384"/>
    <lineage>
        <taxon>Bacteria</taxon>
        <taxon>Bacillati</taxon>
        <taxon>Bacillota</taxon>
        <taxon>Clostridia</taxon>
        <taxon>Eubacteriales</taxon>
        <taxon>Oscillospiraceae</taxon>
        <taxon>Acetivibrio</taxon>
    </lineage>
</organism>
<dbReference type="PANTHER" id="PTHR43308">
    <property type="entry name" value="OUTER MEMBRANE PROTEIN ALPHA-RELATED"/>
    <property type="match status" value="1"/>
</dbReference>
<comment type="subcellular location">
    <subcellularLocation>
        <location evidence="1">Secreted</location>
    </subcellularLocation>
</comment>
<proteinExistence type="predicted"/>
<keyword evidence="2" id="KW-0964">Secreted</keyword>
<evidence type="ECO:0000313" key="7">
    <source>
        <dbReference type="Proteomes" id="UP000223596"/>
    </source>
</evidence>
<evidence type="ECO:0000256" key="2">
    <source>
        <dbReference type="ARBA" id="ARBA00022525"/>
    </source>
</evidence>
<dbReference type="GO" id="GO:0030246">
    <property type="term" value="F:carbohydrate binding"/>
    <property type="evidence" value="ECO:0007669"/>
    <property type="project" value="InterPro"/>
</dbReference>
<dbReference type="GO" id="GO:0005576">
    <property type="term" value="C:extracellular region"/>
    <property type="evidence" value="ECO:0007669"/>
    <property type="project" value="UniProtKB-SubCell"/>
</dbReference>
<dbReference type="CDD" id="cd08548">
    <property type="entry name" value="Type_I_cohesin_like"/>
    <property type="match status" value="1"/>
</dbReference>
<accession>A0AB36TDL2</accession>
<evidence type="ECO:0000259" key="5">
    <source>
        <dbReference type="PROSITE" id="PS51272"/>
    </source>
</evidence>
<feature type="region of interest" description="Disordered" evidence="4">
    <location>
        <begin position="177"/>
        <end position="245"/>
    </location>
</feature>
<dbReference type="GO" id="GO:0000272">
    <property type="term" value="P:polysaccharide catabolic process"/>
    <property type="evidence" value="ECO:0007669"/>
    <property type="project" value="InterPro"/>
</dbReference>
<evidence type="ECO:0000313" key="6">
    <source>
        <dbReference type="EMBL" id="PFH01908.1"/>
    </source>
</evidence>
<comment type="caution">
    <text evidence="6">The sequence shown here is derived from an EMBL/GenBank/DDBJ whole genome shotgun (WGS) entry which is preliminary data.</text>
</comment>
<dbReference type="InterPro" id="IPR002102">
    <property type="entry name" value="Cohesin_dom"/>
</dbReference>
<gene>
    <name evidence="6" type="ORF">M972_11656</name>
</gene>
<dbReference type="EMBL" id="PDBW01000001">
    <property type="protein sequence ID" value="PFH01908.1"/>
    <property type="molecule type" value="Genomic_DNA"/>
</dbReference>